<dbReference type="SUPFAM" id="SSF56672">
    <property type="entry name" value="DNA/RNA polymerases"/>
    <property type="match status" value="1"/>
</dbReference>
<dbReference type="GO" id="GO:0046872">
    <property type="term" value="F:metal ion binding"/>
    <property type="evidence" value="ECO:0007669"/>
    <property type="project" value="UniProtKB-KW"/>
</dbReference>
<feature type="compositionally biased region" description="Polar residues" evidence="5">
    <location>
        <begin position="1145"/>
        <end position="1157"/>
    </location>
</feature>
<evidence type="ECO:0000256" key="5">
    <source>
        <dbReference type="SAM" id="MobiDB-lite"/>
    </source>
</evidence>
<keyword evidence="2" id="KW-0479">Metal-binding</keyword>
<evidence type="ECO:0000256" key="3">
    <source>
        <dbReference type="ARBA" id="ARBA00022750"/>
    </source>
</evidence>
<dbReference type="Pfam" id="PF07727">
    <property type="entry name" value="RVT_2"/>
    <property type="match status" value="1"/>
</dbReference>
<dbReference type="InterPro" id="IPR036397">
    <property type="entry name" value="RNaseH_sf"/>
</dbReference>
<dbReference type="PANTHER" id="PTHR42648:SF21">
    <property type="entry name" value="CYSTEINE-RICH RLK (RECEPTOR-LIKE PROTEIN KINASE) 8"/>
    <property type="match status" value="1"/>
</dbReference>
<proteinExistence type="predicted"/>
<accession>D3IVT7</accession>
<dbReference type="GO" id="GO:0004190">
    <property type="term" value="F:aspartic-type endopeptidase activity"/>
    <property type="evidence" value="ECO:0007669"/>
    <property type="project" value="UniProtKB-KW"/>
</dbReference>
<dbReference type="GO" id="GO:0015074">
    <property type="term" value="P:DNA integration"/>
    <property type="evidence" value="ECO:0007669"/>
    <property type="project" value="InterPro"/>
</dbReference>
<dbReference type="InterPro" id="IPR013103">
    <property type="entry name" value="RVT_2"/>
</dbReference>
<evidence type="ECO:0000256" key="1">
    <source>
        <dbReference type="ARBA" id="ARBA00022670"/>
    </source>
</evidence>
<feature type="domain" description="Integrase catalytic" evidence="6">
    <location>
        <begin position="853"/>
        <end position="1019"/>
    </location>
</feature>
<dbReference type="PROSITE" id="PS50994">
    <property type="entry name" value="INTEGRASE"/>
    <property type="match status" value="1"/>
</dbReference>
<dbReference type="SUPFAM" id="SSF53098">
    <property type="entry name" value="Ribonuclease H-like"/>
    <property type="match status" value="1"/>
</dbReference>
<dbReference type="Pfam" id="PF14223">
    <property type="entry name" value="Retrotran_gag_2"/>
    <property type="match status" value="1"/>
</dbReference>
<sequence>MPTSRLKGTQFGLRSKNPYVVPVNDDVITPDVEANSKARNFLIQGLSRSEFECVTHLRSAHEIWKTICDYHEGSTAIKEVRQNQLKKEYSKIEQRPGESLDELWGRFSKILHDLHAMDLVFTKSENAHQLLGALDVKVWGIKITSINDNTVMSELTMDKLYSRLKTHEIDFTLRLPKTESMALVVDPSKGSSSDTLDFGSSGFSLYALHSLSDEQLEKLPEDDLALLSTKFTRAYNKVRSRRRGGPVNCFECGTEDDDENSHGKKKAQDFTGMCLMAKDSHTTSTPPTMTSSSAIPTRQAKMIKKQDIMIDNLNLEAVRLKSNNPADDCDSCSSLHDEFTKLKSAHSSIVNQFKDALDELESLKSSPACMDAIALDVTAVDAIPSPCSNCALLELKLDSATKELLKFDTSHTCSHCEDNKIKIKEMTEMVLHSKTASCENCYKLTVENDSLNKTLEEKSKIEQSMSMTASKKIVDSASCAFCTEIGTNLDEIQEAFRVKFKEQVSRIENASCVSCEALKVEVALIKEKLARTIKSNRYVTCKNLAKENDYLKKTLERFSSGKKNLNMILDQSKMSMKNSGLGFNSLENSKNHLPKVVRAVKSGLFEVEPPEPSKIVFRFADGQTSQKVKYHCTFCKKDGHLVEFCFRRAKSKRKERVRRARKEDIWLVDSGCSHHMTGDSRWFSSLTRASGNELITFGDASTGTMTAKGTVRVNNNFMLKDVALVSKLRYNLLSVSQLLDEGLEVRFKSGECRVLDSSGESVFEISRFERIFSADFSISSSSSPRCLVASDSHDLVLWHRRLRHIGFDHLTRISSKDLIRGLPKLKNVRDLVCTPCRHGKMVSTSHPPLTLVMTDGPGQLLHFDSIGPSRVQSAGEKWYVLVIVDDFSRYLWVYFLVSKDEAFACFRELALRLAVDLPGALRTIRSDNGTEFKNSSFATFCTERGLELQFSSPRVPQQNGVIERKNRTLIDMARTMLDEHSTSRRFWAEAISTACYVFNRVFSKSVIGKTSFKLRFGHRPKVSHFKIFGCKYFILKHGNLDKFESRCYDGIFLGYPAHSRGYRVFNLDANKIVETCEVTFDEASPGTRPNAAGTQVPDIRESIFVDDDSDIEDEGPTHPPVISEMVGEPASTSPASAEQPPPIFTSDSSGSAPTSTAREVEATSAPGPPLHIQRQHPTEQIIGDLHERVTRSRLEAIRILLAFATSKGFKFFQMDVKSAFLNGFIEEKIFVKQPPGFENPKFPNHVFKLSKALYGLKQASRVWYDRLKSFLLTNEFKVGMIYVDDIIFGGSSHALVSRFLDSMSREFEMSVMGELTFFLGLQVKQLKEGTFIHRSKYTKDLFRCFDMGSSKPMSTPIATSTVLDPDEDGEPMDQKEYHSMIGSLLYLTASRPDILFVVCLCARFQASPRASHRQAMRRIFIYALDFRLPLVPHIVKQCVASSGTSRTLLTLDSGFLPILLSPFGLFLMQILRGVEWIGRVLLALVIS</sequence>
<reference evidence="7" key="1">
    <citation type="journal article" date="2010" name="J. Integr. Plant Biol.">
        <title>Insights into the bamboo genome: syntenic relationships to rice and sorghum.</title>
        <authorList>
            <person name="Gui Y.J."/>
            <person name="Zhou Y."/>
            <person name="Wang Y."/>
            <person name="Wang S."/>
            <person name="Wang S.Y."/>
            <person name="Hu Y."/>
            <person name="Bo S.P."/>
            <person name="Chen H."/>
            <person name="Zhou C.P."/>
            <person name="Ma N.X."/>
            <person name="Zhang T.Z."/>
            <person name="Fan L.J."/>
        </authorList>
    </citation>
    <scope>NUCLEOTIDE SEQUENCE</scope>
    <source>
        <tissue evidence="7">Shoot</tissue>
    </source>
</reference>
<evidence type="ECO:0000259" key="6">
    <source>
        <dbReference type="PROSITE" id="PS50994"/>
    </source>
</evidence>
<dbReference type="Pfam" id="PF22936">
    <property type="entry name" value="Pol_BBD"/>
    <property type="match status" value="1"/>
</dbReference>
<dbReference type="InterPro" id="IPR025724">
    <property type="entry name" value="GAG-pre-integrase_dom"/>
</dbReference>
<dbReference type="PANTHER" id="PTHR42648">
    <property type="entry name" value="TRANSPOSASE, PUTATIVE-RELATED"/>
    <property type="match status" value="1"/>
</dbReference>
<organism evidence="7">
    <name type="scientific">Phyllostachys edulis</name>
    <name type="common">Tortoise shell bamboo</name>
    <name type="synonym">Bambusa edulis</name>
    <dbReference type="NCBI Taxonomy" id="38705"/>
    <lineage>
        <taxon>Eukaryota</taxon>
        <taxon>Viridiplantae</taxon>
        <taxon>Streptophyta</taxon>
        <taxon>Embryophyta</taxon>
        <taxon>Tracheophyta</taxon>
        <taxon>Spermatophyta</taxon>
        <taxon>Magnoliopsida</taxon>
        <taxon>Liliopsida</taxon>
        <taxon>Poales</taxon>
        <taxon>Poaceae</taxon>
        <taxon>BOP clade</taxon>
        <taxon>Bambusoideae</taxon>
        <taxon>Arundinarodae</taxon>
        <taxon>Arundinarieae</taxon>
        <taxon>Arundinariinae</taxon>
        <taxon>Phyllostachys</taxon>
    </lineage>
</organism>
<dbReference type="Gene3D" id="3.30.420.10">
    <property type="entry name" value="Ribonuclease H-like superfamily/Ribonuclease H"/>
    <property type="match status" value="1"/>
</dbReference>
<evidence type="ECO:0000313" key="7">
    <source>
        <dbReference type="EMBL" id="ADB85427.1"/>
    </source>
</evidence>
<keyword evidence="4" id="KW-0378">Hydrolase</keyword>
<dbReference type="InterPro" id="IPR039537">
    <property type="entry name" value="Retrotran_Ty1/copia-like"/>
</dbReference>
<feature type="region of interest" description="Disordered" evidence="5">
    <location>
        <begin position="1108"/>
        <end position="1176"/>
    </location>
</feature>
<dbReference type="GO" id="GO:0003676">
    <property type="term" value="F:nucleic acid binding"/>
    <property type="evidence" value="ECO:0007669"/>
    <property type="project" value="InterPro"/>
</dbReference>
<dbReference type="EMBL" id="GQ252887">
    <property type="protein sequence ID" value="ADB85427.1"/>
    <property type="molecule type" value="Genomic_DNA"/>
</dbReference>
<protein>
    <submittedName>
        <fullName evidence="7">Putative retrotransposon protein</fullName>
    </submittedName>
</protein>
<dbReference type="InterPro" id="IPR012337">
    <property type="entry name" value="RNaseH-like_sf"/>
</dbReference>
<keyword evidence="3" id="KW-0064">Aspartyl protease</keyword>
<name>D3IVT7_PHYED</name>
<evidence type="ECO:0000256" key="4">
    <source>
        <dbReference type="ARBA" id="ARBA00022801"/>
    </source>
</evidence>
<dbReference type="InterPro" id="IPR001584">
    <property type="entry name" value="Integrase_cat-core"/>
</dbReference>
<keyword evidence="1" id="KW-0645">Protease</keyword>
<dbReference type="InterPro" id="IPR054722">
    <property type="entry name" value="PolX-like_BBD"/>
</dbReference>
<dbReference type="Pfam" id="PF13976">
    <property type="entry name" value="gag_pre-integrs"/>
    <property type="match status" value="1"/>
</dbReference>
<dbReference type="InterPro" id="IPR043502">
    <property type="entry name" value="DNA/RNA_pol_sf"/>
</dbReference>
<evidence type="ECO:0000256" key="2">
    <source>
        <dbReference type="ARBA" id="ARBA00022723"/>
    </source>
</evidence>
<dbReference type="Pfam" id="PF00665">
    <property type="entry name" value="rve"/>
    <property type="match status" value="1"/>
</dbReference>
<dbReference type="GO" id="GO:0006508">
    <property type="term" value="P:proteolysis"/>
    <property type="evidence" value="ECO:0007669"/>
    <property type="project" value="UniProtKB-KW"/>
</dbReference>
<dbReference type="InterPro" id="IPR057670">
    <property type="entry name" value="SH3_retrovirus"/>
</dbReference>
<dbReference type="Pfam" id="PF25597">
    <property type="entry name" value="SH3_retrovirus"/>
    <property type="match status" value="1"/>
</dbReference>